<evidence type="ECO:0000313" key="5">
    <source>
        <dbReference type="Proteomes" id="UP000813068"/>
    </source>
</evidence>
<evidence type="ECO:0000259" key="3">
    <source>
        <dbReference type="Pfam" id="PF09864"/>
    </source>
</evidence>
<evidence type="ECO:0000256" key="1">
    <source>
        <dbReference type="SAM" id="SignalP"/>
    </source>
</evidence>
<dbReference type="Pfam" id="PF09864">
    <property type="entry name" value="MliC"/>
    <property type="match status" value="1"/>
</dbReference>
<reference evidence="4 5" key="1">
    <citation type="submission" date="2021-06" db="EMBL/GenBank/DDBJ databases">
        <title>Differences between aerobic and microaerobic xylene degrading microbial communities.</title>
        <authorList>
            <person name="Banerjee S."/>
            <person name="Tancsics A."/>
        </authorList>
    </citation>
    <scope>NUCLEOTIDE SEQUENCE [LARGE SCALE GENOMIC DNA]</scope>
    <source>
        <strain evidence="4 5">MAP12</strain>
    </source>
</reference>
<sequence>MNRFGFAALPLCSMLLTFAVHTQAQGPSYDCNKVEKPSIPALVCADAELSALDRQLAEVYTAASARAANEHPPRLKAEQRGWIKGRDDCWKSTDQRACVVESYRLRITELQARYRLVPHTGPFTFACDDQPGSEVVVTFFATEPPTLIAERGDSVSLMYRQPSASGTRYQGRNESFWEHQDEATVLWGYGGTGDVLPAEALRNCHCMSSRQF</sequence>
<dbReference type="InterPro" id="IPR009739">
    <property type="entry name" value="LprI-like_N"/>
</dbReference>
<feature type="domain" description="Lysozyme inhibitor LprI-like N-terminal" evidence="2">
    <location>
        <begin position="42"/>
        <end position="110"/>
    </location>
</feature>
<comment type="caution">
    <text evidence="4">The sequence shown here is derived from an EMBL/GenBank/DDBJ whole genome shotgun (WGS) entry which is preliminary data.</text>
</comment>
<feature type="domain" description="C-type lysozyme inhibitor" evidence="3">
    <location>
        <begin position="125"/>
        <end position="191"/>
    </location>
</feature>
<dbReference type="EMBL" id="JAHRGL010000017">
    <property type="protein sequence ID" value="MBV2132662.1"/>
    <property type="molecule type" value="Genomic_DNA"/>
</dbReference>
<dbReference type="InterPro" id="IPR018660">
    <property type="entry name" value="MliC"/>
</dbReference>
<accession>A0ABS6MWL8</accession>
<dbReference type="RefSeq" id="WP_217681127.1">
    <property type="nucleotide sequence ID" value="NZ_JAHRGL010000017.1"/>
</dbReference>
<dbReference type="Pfam" id="PF07007">
    <property type="entry name" value="LprI"/>
    <property type="match status" value="1"/>
</dbReference>
<dbReference type="PANTHER" id="PTHR37549:SF1">
    <property type="entry name" value="LIPOPROTEIN LPRI"/>
    <property type="match status" value="1"/>
</dbReference>
<evidence type="ECO:0000259" key="2">
    <source>
        <dbReference type="Pfam" id="PF07007"/>
    </source>
</evidence>
<proteinExistence type="predicted"/>
<keyword evidence="5" id="KW-1185">Reference proteome</keyword>
<evidence type="ECO:0000313" key="4">
    <source>
        <dbReference type="EMBL" id="MBV2132662.1"/>
    </source>
</evidence>
<dbReference type="Proteomes" id="UP000813068">
    <property type="component" value="Unassembled WGS sequence"/>
</dbReference>
<feature type="signal peptide" evidence="1">
    <location>
        <begin position="1"/>
        <end position="24"/>
    </location>
</feature>
<dbReference type="InterPro" id="IPR052755">
    <property type="entry name" value="Lysozyme_Inhibitor_LprI"/>
</dbReference>
<protein>
    <submittedName>
        <fullName evidence="4">MliC family protein</fullName>
    </submittedName>
</protein>
<gene>
    <name evidence="4" type="ORF">KRX52_07570</name>
</gene>
<dbReference type="PANTHER" id="PTHR37549">
    <property type="entry name" value="LIPOPROTEIN LPRI"/>
    <property type="match status" value="1"/>
</dbReference>
<feature type="chain" id="PRO_5046898415" evidence="1">
    <location>
        <begin position="25"/>
        <end position="212"/>
    </location>
</feature>
<name>A0ABS6MWL8_9GAMM</name>
<keyword evidence="1" id="KW-0732">Signal</keyword>
<organism evidence="4 5">
    <name type="scientific">Geopseudomonas aromaticivorans</name>
    <dbReference type="NCBI Taxonomy" id="2849492"/>
    <lineage>
        <taxon>Bacteria</taxon>
        <taxon>Pseudomonadati</taxon>
        <taxon>Pseudomonadota</taxon>
        <taxon>Gammaproteobacteria</taxon>
        <taxon>Pseudomonadales</taxon>
        <taxon>Pseudomonadaceae</taxon>
        <taxon>Geopseudomonas</taxon>
    </lineage>
</organism>